<dbReference type="GO" id="GO:0006508">
    <property type="term" value="P:proteolysis"/>
    <property type="evidence" value="ECO:0007669"/>
    <property type="project" value="InterPro"/>
</dbReference>
<keyword evidence="4" id="KW-0472">Membrane</keyword>
<keyword evidence="4" id="KW-0812">Transmembrane</keyword>
<feature type="region of interest" description="Disordered" evidence="3">
    <location>
        <begin position="526"/>
        <end position="553"/>
    </location>
</feature>
<keyword evidence="2" id="KW-0175">Coiled coil</keyword>
<evidence type="ECO:0000256" key="1">
    <source>
        <dbReference type="ARBA" id="ARBA00007447"/>
    </source>
</evidence>
<evidence type="ECO:0000256" key="5">
    <source>
        <dbReference type="SAM" id="SignalP"/>
    </source>
</evidence>
<feature type="compositionally biased region" description="Basic and acidic residues" evidence="3">
    <location>
        <begin position="539"/>
        <end position="552"/>
    </location>
</feature>
<dbReference type="OrthoDB" id="4074350at2759"/>
<feature type="region of interest" description="Disordered" evidence="3">
    <location>
        <begin position="582"/>
        <end position="639"/>
    </location>
</feature>
<evidence type="ECO:0000256" key="2">
    <source>
        <dbReference type="SAM" id="Coils"/>
    </source>
</evidence>
<name>A0A8T9AYW7_9HELO</name>
<feature type="compositionally biased region" description="Low complexity" evidence="3">
    <location>
        <begin position="612"/>
        <end position="623"/>
    </location>
</feature>
<dbReference type="InterPro" id="IPR001461">
    <property type="entry name" value="Aspartic_peptidase_A1"/>
</dbReference>
<dbReference type="InterPro" id="IPR034164">
    <property type="entry name" value="Pepsin-like_dom"/>
</dbReference>
<feature type="compositionally biased region" description="Basic and acidic residues" evidence="3">
    <location>
        <begin position="582"/>
        <end position="608"/>
    </location>
</feature>
<feature type="coiled-coil region" evidence="2">
    <location>
        <begin position="491"/>
        <end position="521"/>
    </location>
</feature>
<keyword evidence="5" id="KW-0732">Signal</keyword>
<dbReference type="GO" id="GO:0004190">
    <property type="term" value="F:aspartic-type endopeptidase activity"/>
    <property type="evidence" value="ECO:0007669"/>
    <property type="project" value="InterPro"/>
</dbReference>
<dbReference type="SUPFAM" id="SSF50630">
    <property type="entry name" value="Acid proteases"/>
    <property type="match status" value="1"/>
</dbReference>
<dbReference type="InterPro" id="IPR033121">
    <property type="entry name" value="PEPTIDASE_A1"/>
</dbReference>
<sequence>MRRIWTAPKRTTPDVGPHAAAGLWLWITICLVARVAAATAPTALDVSPILSDRDVVAFTPRGTDRLIREGNDGPWSTFPIMVGSPAQDTRVLISTASTSTWVVAVQGCQGSDIPSNCSTTRGSLFNISTSTSWQDNGPWGLNIESNLGANYAADEGQFGWDTVGLGFQGSGGPTLNHTVVAGLQTMDYYIGMLGLNPRPTNFSDFNHPQPSYLSLLYENSKIPSLSYSYTAGAQYRLNKVLGSLTLGGYDDSMFAHNSITFPFYYDQSRDLTVGLKSITGSGGESLLPNGILTLIDTTVSQIWLPREACTAFESTFGLVYDETTELYLVNDTQHATLQKQNTSLTFTLVPTLADTVGVNITFPYAAFDLEVSYPLVNTTQRYFPLHRADNDTQYTLGRVFLQEAYLTVDYGRSNFSVSQRTWELNAPKHTVDILPQNATDSGNGNGTGTATVTAKPQKTSIGAIVGGIIAGIAAIAALAFGIWFFLRHRRRVSEEQKAAELAQAIERAAQQEQKHKAALAAGNADANDFGISRNPDAATYKHELDTPGEKTPEMYGSNHYGNVEMSAEELMAELAAREESTVGRFELEAPHELAELSGEDRRRMDCEGLHSQQQQRNARRNINTPASTGTPRPFSWQQE</sequence>
<dbReference type="EMBL" id="QGMF01001208">
    <property type="protein sequence ID" value="TVY12920.1"/>
    <property type="molecule type" value="Genomic_DNA"/>
</dbReference>
<evidence type="ECO:0000256" key="4">
    <source>
        <dbReference type="SAM" id="Phobius"/>
    </source>
</evidence>
<accession>A0A8T9AYW7</accession>
<dbReference type="CDD" id="cd05471">
    <property type="entry name" value="pepsin_like"/>
    <property type="match status" value="1"/>
</dbReference>
<proteinExistence type="inferred from homology"/>
<comment type="caution">
    <text evidence="7">The sequence shown here is derived from an EMBL/GenBank/DDBJ whole genome shotgun (WGS) entry which is preliminary data.</text>
</comment>
<gene>
    <name evidence="7" type="ORF">LARI1_G008846</name>
</gene>
<dbReference type="PRINTS" id="PR00792">
    <property type="entry name" value="PEPSIN"/>
</dbReference>
<dbReference type="GO" id="GO:0000324">
    <property type="term" value="C:fungal-type vacuole"/>
    <property type="evidence" value="ECO:0007669"/>
    <property type="project" value="TreeGrafter"/>
</dbReference>
<comment type="similarity">
    <text evidence="1">Belongs to the peptidase A1 family.</text>
</comment>
<dbReference type="PROSITE" id="PS51767">
    <property type="entry name" value="PEPTIDASE_A1"/>
    <property type="match status" value="1"/>
</dbReference>
<evidence type="ECO:0000259" key="6">
    <source>
        <dbReference type="PROSITE" id="PS51767"/>
    </source>
</evidence>
<evidence type="ECO:0000256" key="3">
    <source>
        <dbReference type="SAM" id="MobiDB-lite"/>
    </source>
</evidence>
<protein>
    <recommendedName>
        <fullName evidence="6">Peptidase A1 domain-containing protein</fullName>
    </recommendedName>
</protein>
<dbReference type="InterPro" id="IPR021109">
    <property type="entry name" value="Peptidase_aspartic_dom_sf"/>
</dbReference>
<reference evidence="7 8" key="1">
    <citation type="submission" date="2018-05" db="EMBL/GenBank/DDBJ databases">
        <title>Whole genome sequencing for identification of molecular markers to develop diagnostic detection tools for the regulated plant pathogen Lachnellula willkommii.</title>
        <authorList>
            <person name="Giroux E."/>
            <person name="Bilodeau G."/>
        </authorList>
    </citation>
    <scope>NUCLEOTIDE SEQUENCE [LARGE SCALE GENOMIC DNA]</scope>
    <source>
        <strain evidence="7 8">CBS 203.66</strain>
    </source>
</reference>
<organism evidence="7 8">
    <name type="scientific">Lachnellula arida</name>
    <dbReference type="NCBI Taxonomy" id="1316785"/>
    <lineage>
        <taxon>Eukaryota</taxon>
        <taxon>Fungi</taxon>
        <taxon>Dikarya</taxon>
        <taxon>Ascomycota</taxon>
        <taxon>Pezizomycotina</taxon>
        <taxon>Leotiomycetes</taxon>
        <taxon>Helotiales</taxon>
        <taxon>Lachnaceae</taxon>
        <taxon>Lachnellula</taxon>
    </lineage>
</organism>
<feature type="compositionally biased region" description="Polar residues" evidence="3">
    <location>
        <begin position="624"/>
        <end position="639"/>
    </location>
</feature>
<keyword evidence="8" id="KW-1185">Reference proteome</keyword>
<keyword evidence="4" id="KW-1133">Transmembrane helix</keyword>
<dbReference type="Proteomes" id="UP000469559">
    <property type="component" value="Unassembled WGS sequence"/>
</dbReference>
<feature type="signal peptide" evidence="5">
    <location>
        <begin position="1"/>
        <end position="37"/>
    </location>
</feature>
<evidence type="ECO:0000313" key="8">
    <source>
        <dbReference type="Proteomes" id="UP000469559"/>
    </source>
</evidence>
<feature type="chain" id="PRO_5035889842" description="Peptidase A1 domain-containing protein" evidence="5">
    <location>
        <begin position="38"/>
        <end position="639"/>
    </location>
</feature>
<dbReference type="AlphaFoldDB" id="A0A8T9AYW7"/>
<feature type="domain" description="Peptidase A1" evidence="6">
    <location>
        <begin position="76"/>
        <end position="418"/>
    </location>
</feature>
<evidence type="ECO:0000313" key="7">
    <source>
        <dbReference type="EMBL" id="TVY12920.1"/>
    </source>
</evidence>
<dbReference type="PANTHER" id="PTHR47966:SF51">
    <property type="entry name" value="BETA-SITE APP-CLEAVING ENZYME, ISOFORM A-RELATED"/>
    <property type="match status" value="1"/>
</dbReference>
<dbReference type="Pfam" id="PF00026">
    <property type="entry name" value="Asp"/>
    <property type="match status" value="1"/>
</dbReference>
<dbReference type="PANTHER" id="PTHR47966">
    <property type="entry name" value="BETA-SITE APP-CLEAVING ENZYME, ISOFORM A-RELATED"/>
    <property type="match status" value="1"/>
</dbReference>
<feature type="transmembrane region" description="Helical" evidence="4">
    <location>
        <begin position="461"/>
        <end position="486"/>
    </location>
</feature>
<dbReference type="Gene3D" id="2.40.70.10">
    <property type="entry name" value="Acid Proteases"/>
    <property type="match status" value="2"/>
</dbReference>